<dbReference type="EMBL" id="CP038231">
    <property type="protein sequence ID" value="QDH13709.1"/>
    <property type="molecule type" value="Genomic_DNA"/>
</dbReference>
<dbReference type="SMART" id="SM00967">
    <property type="entry name" value="SpoU_sub_bind"/>
    <property type="match status" value="1"/>
</dbReference>
<dbReference type="Gene3D" id="3.40.1280.10">
    <property type="match status" value="1"/>
</dbReference>
<keyword evidence="1 5" id="KW-0489">Methyltransferase</keyword>
<dbReference type="GO" id="GO:0005829">
    <property type="term" value="C:cytosol"/>
    <property type="evidence" value="ECO:0007669"/>
    <property type="project" value="TreeGrafter"/>
</dbReference>
<dbReference type="InterPro" id="IPR029026">
    <property type="entry name" value="tRNA_m1G_MTases_N"/>
</dbReference>
<dbReference type="InterPro" id="IPR004441">
    <property type="entry name" value="rRNA_MeTrfase_TrmH"/>
</dbReference>
<dbReference type="PANTHER" id="PTHR46429">
    <property type="entry name" value="23S RRNA (GUANOSINE-2'-O-)-METHYLTRANSFERASE RLMB"/>
    <property type="match status" value="1"/>
</dbReference>
<gene>
    <name evidence="5" type="primary">rlmB</name>
    <name evidence="5" type="ORF">E3E12_05355</name>
</gene>
<evidence type="ECO:0000256" key="3">
    <source>
        <dbReference type="SAM" id="MobiDB-lite"/>
    </source>
</evidence>
<dbReference type="Pfam" id="PF00588">
    <property type="entry name" value="SpoU_methylase"/>
    <property type="match status" value="1"/>
</dbReference>
<dbReference type="InterPro" id="IPR029028">
    <property type="entry name" value="Alpha/beta_knot_MTases"/>
</dbReference>
<dbReference type="NCBIfam" id="TIGR00186">
    <property type="entry name" value="rRNA_methyl_3"/>
    <property type="match status" value="1"/>
</dbReference>
<dbReference type="PANTHER" id="PTHR46429:SF1">
    <property type="entry name" value="23S RRNA (GUANOSINE-2'-O-)-METHYLTRANSFERASE RLMB"/>
    <property type="match status" value="1"/>
</dbReference>
<accession>A0A4Y6U8E2</accession>
<sequence>MSKKPFPSSPRSGRGRGARNAAPRTGTPGPGGRYWLYGLHAVAAALNNPSRQKHDLLLTSEAQEQLPVPDNMLPKLVKRPDIDAVCPPGAVHQGAALLVSPLENPDLEDVLAQRPGPVLLLDQVTDPHNIGAILRSAAAFGAACVVVPSRNAPAETASMAKAASGALDAVPLVHVTNLSRTIKELQNADIWTMGLDAGGTPLHSTKPKGRAALVMGAEGAGMRRLTRESCDEIVSIPMPGAMESLNVSNAAAIALYEMTRAQG</sequence>
<keyword evidence="6" id="KW-1185">Reference proteome</keyword>
<evidence type="ECO:0000259" key="4">
    <source>
        <dbReference type="SMART" id="SM00967"/>
    </source>
</evidence>
<dbReference type="Pfam" id="PF08032">
    <property type="entry name" value="SpoU_sub_bind"/>
    <property type="match status" value="1"/>
</dbReference>
<proteinExistence type="predicted"/>
<dbReference type="SUPFAM" id="SSF75217">
    <property type="entry name" value="alpha/beta knot"/>
    <property type="match status" value="1"/>
</dbReference>
<evidence type="ECO:0000313" key="5">
    <source>
        <dbReference type="EMBL" id="QDH13709.1"/>
    </source>
</evidence>
<dbReference type="RefSeq" id="WP_141443417.1">
    <property type="nucleotide sequence ID" value="NZ_CP038231.1"/>
</dbReference>
<dbReference type="OrthoDB" id="9785673at2"/>
<dbReference type="SUPFAM" id="SSF55315">
    <property type="entry name" value="L30e-like"/>
    <property type="match status" value="1"/>
</dbReference>
<dbReference type="GO" id="GO:0032259">
    <property type="term" value="P:methylation"/>
    <property type="evidence" value="ECO:0007669"/>
    <property type="project" value="UniProtKB-KW"/>
</dbReference>
<evidence type="ECO:0000256" key="1">
    <source>
        <dbReference type="ARBA" id="ARBA00022603"/>
    </source>
</evidence>
<dbReference type="CDD" id="cd18103">
    <property type="entry name" value="SpoU-like_RlmB"/>
    <property type="match status" value="1"/>
</dbReference>
<feature type="region of interest" description="Disordered" evidence="3">
    <location>
        <begin position="1"/>
        <end position="29"/>
    </location>
</feature>
<dbReference type="GO" id="GO:0003723">
    <property type="term" value="F:RNA binding"/>
    <property type="evidence" value="ECO:0007669"/>
    <property type="project" value="InterPro"/>
</dbReference>
<protein>
    <submittedName>
        <fullName evidence="5">23S rRNA (Guanosine(2251)-2'-O)-methyltransferase RlmB</fullName>
    </submittedName>
</protein>
<dbReference type="InterPro" id="IPR001537">
    <property type="entry name" value="SpoU_MeTrfase"/>
</dbReference>
<feature type="domain" description="RNA 2-O ribose methyltransferase substrate binding" evidence="4">
    <location>
        <begin position="35"/>
        <end position="105"/>
    </location>
</feature>
<feature type="compositionally biased region" description="Low complexity" evidence="3">
    <location>
        <begin position="18"/>
        <end position="27"/>
    </location>
</feature>
<keyword evidence="2 5" id="KW-0808">Transferase</keyword>
<dbReference type="InterPro" id="IPR029064">
    <property type="entry name" value="Ribosomal_eL30-like_sf"/>
</dbReference>
<dbReference type="GO" id="GO:0006396">
    <property type="term" value="P:RNA processing"/>
    <property type="evidence" value="ECO:0007669"/>
    <property type="project" value="InterPro"/>
</dbReference>
<evidence type="ECO:0000313" key="6">
    <source>
        <dbReference type="Proteomes" id="UP000318709"/>
    </source>
</evidence>
<name>A0A4Y6U8E2_9PROT</name>
<evidence type="ECO:0000256" key="2">
    <source>
        <dbReference type="ARBA" id="ARBA00022679"/>
    </source>
</evidence>
<dbReference type="GO" id="GO:0008173">
    <property type="term" value="F:RNA methyltransferase activity"/>
    <property type="evidence" value="ECO:0007669"/>
    <property type="project" value="InterPro"/>
</dbReference>
<dbReference type="Proteomes" id="UP000318709">
    <property type="component" value="Chromosome"/>
</dbReference>
<organism evidence="5 6">
    <name type="scientific">Formicincola oecophyllae</name>
    <dbReference type="NCBI Taxonomy" id="2558361"/>
    <lineage>
        <taxon>Bacteria</taxon>
        <taxon>Pseudomonadati</taxon>
        <taxon>Pseudomonadota</taxon>
        <taxon>Alphaproteobacteria</taxon>
        <taxon>Acetobacterales</taxon>
        <taxon>Acetobacteraceae</taxon>
        <taxon>Formicincola</taxon>
    </lineage>
</organism>
<dbReference type="AlphaFoldDB" id="A0A4Y6U8E2"/>
<dbReference type="Gene3D" id="3.30.1330.30">
    <property type="match status" value="1"/>
</dbReference>
<dbReference type="InterPro" id="IPR013123">
    <property type="entry name" value="SpoU_subst-bd"/>
</dbReference>
<dbReference type="KEGG" id="swf:E3E12_05355"/>
<reference evidence="5 6" key="1">
    <citation type="submission" date="2019-03" db="EMBL/GenBank/DDBJ databases">
        <title>The complete genome sequence of Swingsia_sp. F3b2 LMG30590(T).</title>
        <authorList>
            <person name="Chua K.-O."/>
            <person name="Chan K.-G."/>
            <person name="See-Too W.-S."/>
        </authorList>
    </citation>
    <scope>NUCLEOTIDE SEQUENCE [LARGE SCALE GENOMIC DNA]</scope>
    <source>
        <strain evidence="5 6">F3b2</strain>
    </source>
</reference>